<feature type="domain" description="IrrE N-terminal-like" evidence="1">
    <location>
        <begin position="2"/>
        <end position="106"/>
    </location>
</feature>
<evidence type="ECO:0000313" key="3">
    <source>
        <dbReference type="Proteomes" id="UP000471120"/>
    </source>
</evidence>
<proteinExistence type="predicted"/>
<dbReference type="Pfam" id="PF06114">
    <property type="entry name" value="Peptidase_M78"/>
    <property type="match status" value="1"/>
</dbReference>
<dbReference type="AlphaFoldDB" id="A0A6P2CHG0"/>
<dbReference type="Gene3D" id="1.10.10.2910">
    <property type="match status" value="1"/>
</dbReference>
<dbReference type="Proteomes" id="UP000471120">
    <property type="component" value="Unassembled WGS sequence"/>
</dbReference>
<sequence>MGVRVVERPLAGGRRGKYLHHDRTIILRPGMARFRGRSTFAHELGHAHYGHEPAHDQALHARQERLADEWAAKTLINPVDYALAEVMYGPHVGVLANHLEVTPKLVRVWRSLVLHDVPEAI</sequence>
<comment type="caution">
    <text evidence="2">The sequence shown here is derived from an EMBL/GenBank/DDBJ whole genome shotgun (WGS) entry which is preliminary data.</text>
</comment>
<dbReference type="EMBL" id="QRCM01000001">
    <property type="protein sequence ID" value="TXG90656.1"/>
    <property type="molecule type" value="Genomic_DNA"/>
</dbReference>
<evidence type="ECO:0000259" key="1">
    <source>
        <dbReference type="Pfam" id="PF06114"/>
    </source>
</evidence>
<dbReference type="InterPro" id="IPR010359">
    <property type="entry name" value="IrrE_HExxH"/>
</dbReference>
<name>A0A6P2CHG0_9NOCA</name>
<evidence type="ECO:0000313" key="2">
    <source>
        <dbReference type="EMBL" id="TXG90656.1"/>
    </source>
</evidence>
<protein>
    <submittedName>
        <fullName evidence="2">ImmA/IrrE family metallo-endopeptidase</fullName>
    </submittedName>
</protein>
<accession>A0A6P2CHG0</accession>
<organism evidence="2 3">
    <name type="scientific">Rhodococcus rhodnii</name>
    <dbReference type="NCBI Taxonomy" id="38312"/>
    <lineage>
        <taxon>Bacteria</taxon>
        <taxon>Bacillati</taxon>
        <taxon>Actinomycetota</taxon>
        <taxon>Actinomycetes</taxon>
        <taxon>Mycobacteriales</taxon>
        <taxon>Nocardiaceae</taxon>
        <taxon>Rhodococcus</taxon>
    </lineage>
</organism>
<reference evidence="2 3" key="1">
    <citation type="submission" date="2018-07" db="EMBL/GenBank/DDBJ databases">
        <title>Genome sequence of Rhodococcus rhodnii ATCC 35071 from Rhodnius prolixus.</title>
        <authorList>
            <person name="Patel V."/>
            <person name="Vogel K.J."/>
        </authorList>
    </citation>
    <scope>NUCLEOTIDE SEQUENCE [LARGE SCALE GENOMIC DNA]</scope>
    <source>
        <strain evidence="2 3">ATCC 35071</strain>
    </source>
</reference>
<gene>
    <name evidence="2" type="ORF">DW322_11085</name>
</gene>